<dbReference type="InterPro" id="IPR051673">
    <property type="entry name" value="SSDNA_exonuclease_RecJ"/>
</dbReference>
<dbReference type="Pfam" id="PF01368">
    <property type="entry name" value="DHH"/>
    <property type="match status" value="1"/>
</dbReference>
<dbReference type="eggNOG" id="COG0608">
    <property type="taxonomic scope" value="Bacteria"/>
</dbReference>
<dbReference type="InterPro" id="IPR004610">
    <property type="entry name" value="RecJ"/>
</dbReference>
<keyword evidence="4" id="KW-0378">Hydrolase</keyword>
<dbReference type="InterPro" id="IPR003156">
    <property type="entry name" value="DHHA1_dom"/>
</dbReference>
<dbReference type="KEGG" id="din:Selin_0786"/>
<dbReference type="FunCoup" id="E6W271">
    <property type="interactions" value="362"/>
</dbReference>
<dbReference type="PANTHER" id="PTHR30255">
    <property type="entry name" value="SINGLE-STRANDED-DNA-SPECIFIC EXONUCLEASE RECJ"/>
    <property type="match status" value="1"/>
</dbReference>
<organism evidence="10 11">
    <name type="scientific">Desulfurispirillum indicum (strain ATCC BAA-1389 / DSM 22839 / S5)</name>
    <dbReference type="NCBI Taxonomy" id="653733"/>
    <lineage>
        <taxon>Bacteria</taxon>
        <taxon>Pseudomonadati</taxon>
        <taxon>Chrysiogenota</taxon>
        <taxon>Chrysiogenia</taxon>
        <taxon>Chrysiogenales</taxon>
        <taxon>Chrysiogenaceae</taxon>
        <taxon>Desulfurispirillum</taxon>
    </lineage>
</organism>
<gene>
    <name evidence="10" type="ordered locus">Selin_0786</name>
</gene>
<evidence type="ECO:0000256" key="4">
    <source>
        <dbReference type="ARBA" id="ARBA00022801"/>
    </source>
</evidence>
<evidence type="ECO:0000256" key="3">
    <source>
        <dbReference type="ARBA" id="ARBA00022722"/>
    </source>
</evidence>
<feature type="coiled-coil region" evidence="6">
    <location>
        <begin position="306"/>
        <end position="333"/>
    </location>
</feature>
<dbReference type="AlphaFoldDB" id="E6W271"/>
<sequence length="558" mass="62196">MTRLIQGARYQWQIAHASRPANSEELLELLLSDRCDDDRNLFLQADLSHLADPFLLRDMAKAVELLDAAIQQSLPILVYGDFDVDGTVGTAMLVRFLRELGARVDYFIPSRFTEGYGLNRAALESRSQDFHLLISVDCGITAIDEVAFLKSLGKQVIITDHHLPGNQLPPADAIVDPHRPDCPYPHAICGAAVVLKLITALRRTIGRAELSLAPYLPLASLATVADVMEIRHENRVLVKQGLRLFADKAVTGLRLLCEVAGIDPGKMSVYGLGFQLGPRVNAAGRMENARDSVELFLLDEPQREQALSIARQLDDLNRQRQEVEQSMVEEAREQIQRHKLHEQRAIIVGSRGWNEGVIGIVAGRLKSRYHRPCIVYSQLEDGTLKASCRSVDGIDLHHELQQCAHHLVKFGGHAMAAGLQIQQSNLEAFRQNLLKNLSRFPEDLFKAKCTVDACLPAPLLSMDTAHAINRLEPFGNGNPEPLFSGDFTVLDSYQCGREGSHCRLTIQDSEGKRHQAIAFSNNLQAAVGKQVKLCFKLRVNHFRGKDSLEMQIEDHSYH</sequence>
<evidence type="ECO:0000259" key="9">
    <source>
        <dbReference type="Pfam" id="PF17768"/>
    </source>
</evidence>
<dbReference type="GO" id="GO:0003676">
    <property type="term" value="F:nucleic acid binding"/>
    <property type="evidence" value="ECO:0007669"/>
    <property type="project" value="InterPro"/>
</dbReference>
<feature type="domain" description="RecJ OB" evidence="9">
    <location>
        <begin position="451"/>
        <end position="554"/>
    </location>
</feature>
<keyword evidence="6" id="KW-0175">Coiled coil</keyword>
<dbReference type="EMBL" id="CP002432">
    <property type="protein sequence ID" value="ADU65529.1"/>
    <property type="molecule type" value="Genomic_DNA"/>
</dbReference>
<dbReference type="GO" id="GO:0006281">
    <property type="term" value="P:DNA repair"/>
    <property type="evidence" value="ECO:0007669"/>
    <property type="project" value="InterPro"/>
</dbReference>
<dbReference type="Gene3D" id="3.10.310.30">
    <property type="match status" value="1"/>
</dbReference>
<dbReference type="GO" id="GO:0006310">
    <property type="term" value="P:DNA recombination"/>
    <property type="evidence" value="ECO:0007669"/>
    <property type="project" value="InterPro"/>
</dbReference>
<dbReference type="InterPro" id="IPR001667">
    <property type="entry name" value="DDH_dom"/>
</dbReference>
<dbReference type="InterPro" id="IPR041122">
    <property type="entry name" value="RecJ_OB"/>
</dbReference>
<dbReference type="STRING" id="653733.Selin_0786"/>
<dbReference type="RefSeq" id="WP_013505417.1">
    <property type="nucleotide sequence ID" value="NC_014836.1"/>
</dbReference>
<evidence type="ECO:0000259" key="8">
    <source>
        <dbReference type="Pfam" id="PF02272"/>
    </source>
</evidence>
<dbReference type="InParanoid" id="E6W271"/>
<evidence type="ECO:0000259" key="7">
    <source>
        <dbReference type="Pfam" id="PF01368"/>
    </source>
</evidence>
<feature type="domain" description="DHHA1" evidence="8">
    <location>
        <begin position="350"/>
        <end position="434"/>
    </location>
</feature>
<feature type="domain" description="DDH" evidence="7">
    <location>
        <begin position="76"/>
        <end position="203"/>
    </location>
</feature>
<evidence type="ECO:0000256" key="1">
    <source>
        <dbReference type="ARBA" id="ARBA00005915"/>
    </source>
</evidence>
<evidence type="ECO:0000313" key="10">
    <source>
        <dbReference type="EMBL" id="ADU65529.1"/>
    </source>
</evidence>
<dbReference type="Proteomes" id="UP000002572">
    <property type="component" value="Chromosome"/>
</dbReference>
<dbReference type="InterPro" id="IPR038763">
    <property type="entry name" value="DHH_sf"/>
</dbReference>
<dbReference type="PANTHER" id="PTHR30255:SF2">
    <property type="entry name" value="SINGLE-STRANDED-DNA-SPECIFIC EXONUCLEASE RECJ"/>
    <property type="match status" value="1"/>
</dbReference>
<reference evidence="10 11" key="1">
    <citation type="submission" date="2010-12" db="EMBL/GenBank/DDBJ databases">
        <title>Complete sequence of Desulfurispirillum indicum S5.</title>
        <authorList>
            <consortium name="US DOE Joint Genome Institute"/>
            <person name="Lucas S."/>
            <person name="Copeland A."/>
            <person name="Lapidus A."/>
            <person name="Cheng J.-F."/>
            <person name="Goodwin L."/>
            <person name="Pitluck S."/>
            <person name="Chertkov O."/>
            <person name="Held B."/>
            <person name="Detter J.C."/>
            <person name="Han C."/>
            <person name="Tapia R."/>
            <person name="Land M."/>
            <person name="Hauser L."/>
            <person name="Kyrpides N."/>
            <person name="Ivanova N."/>
            <person name="Mikhailova N."/>
            <person name="Haggblom M."/>
            <person name="Rauschenbach I."/>
            <person name="Bini E."/>
            <person name="Woyke T."/>
        </authorList>
    </citation>
    <scope>NUCLEOTIDE SEQUENCE [LARGE SCALE GENOMIC DNA]</scope>
    <source>
        <strain evidence="11">ATCC BAA-1389 / DSM 22839 / S5</strain>
    </source>
</reference>
<proteinExistence type="inferred from homology"/>
<keyword evidence="5 10" id="KW-0269">Exonuclease</keyword>
<evidence type="ECO:0000256" key="5">
    <source>
        <dbReference type="ARBA" id="ARBA00022839"/>
    </source>
</evidence>
<dbReference type="Pfam" id="PF17768">
    <property type="entry name" value="RecJ_OB"/>
    <property type="match status" value="1"/>
</dbReference>
<comment type="similarity">
    <text evidence="1">Belongs to the RecJ family.</text>
</comment>
<name>E6W271_DESIS</name>
<evidence type="ECO:0000313" key="11">
    <source>
        <dbReference type="Proteomes" id="UP000002572"/>
    </source>
</evidence>
<keyword evidence="11" id="KW-1185">Reference proteome</keyword>
<dbReference type="NCBIfam" id="TIGR00644">
    <property type="entry name" value="recJ"/>
    <property type="match status" value="1"/>
</dbReference>
<keyword evidence="3" id="KW-0540">Nuclease</keyword>
<evidence type="ECO:0000256" key="6">
    <source>
        <dbReference type="SAM" id="Coils"/>
    </source>
</evidence>
<dbReference type="SUPFAM" id="SSF64182">
    <property type="entry name" value="DHH phosphoesterases"/>
    <property type="match status" value="1"/>
</dbReference>
<accession>E6W271</accession>
<evidence type="ECO:0000256" key="2">
    <source>
        <dbReference type="ARBA" id="ARBA00019841"/>
    </source>
</evidence>
<dbReference type="HOGENOM" id="CLU_009736_5_2_0"/>
<dbReference type="GO" id="GO:0008409">
    <property type="term" value="F:5'-3' exonuclease activity"/>
    <property type="evidence" value="ECO:0007669"/>
    <property type="project" value="InterPro"/>
</dbReference>
<dbReference type="Pfam" id="PF02272">
    <property type="entry name" value="DHHA1"/>
    <property type="match status" value="1"/>
</dbReference>
<dbReference type="Gene3D" id="3.90.1640.30">
    <property type="match status" value="1"/>
</dbReference>
<protein>
    <recommendedName>
        <fullName evidence="2">Single-stranded-DNA-specific exonuclease RecJ</fullName>
    </recommendedName>
</protein>